<accession>A0A3B3XCP0</accession>
<dbReference type="CDD" id="cd22172">
    <property type="entry name" value="F-box_FBXO16"/>
    <property type="match status" value="1"/>
</dbReference>
<dbReference type="PANTHER" id="PTHR46857">
    <property type="entry name" value="EPITHELIAL CELL-TRANSFORMING SEQUENCE 2 ONCOGENE-LIKE"/>
    <property type="match status" value="1"/>
</dbReference>
<evidence type="ECO:0000259" key="2">
    <source>
        <dbReference type="PROSITE" id="PS50181"/>
    </source>
</evidence>
<dbReference type="PANTHER" id="PTHR46857:SF2">
    <property type="entry name" value="F-BOX ONLY PROTEIN 16"/>
    <property type="match status" value="1"/>
</dbReference>
<reference evidence="3" key="1">
    <citation type="submission" date="2025-08" db="UniProtKB">
        <authorList>
            <consortium name="Ensembl"/>
        </authorList>
    </citation>
    <scope>IDENTIFICATION</scope>
</reference>
<sequence>MNYRVVIGSFNNINLKNRLIRQKDRFSGVKAHLFVFQMPLELRPSSSRAKMQTKRSAWTPLNHPLMNSKLFDERRQLLAKWFGSWSDSQRKTVLQDFVIRCSVEQLRFLSLTVSRRLPLQAADFTCLLPRALCLYLFSFLDPRSLCRCAQVSWHWKSIVELDQLWMAKCLRFGWCITFSPSAFEQGVWKRHYIETWTFLHVKKEPPKLAKNNQEHPVTTTQPPESSSSSGLKTEKKVKALPPWRDSDRHPKDTIRFNYLDNLDPVEQTFREKTPSEATYKLRKAKSLVILHH</sequence>
<dbReference type="SUPFAM" id="SSF81383">
    <property type="entry name" value="F-box domain"/>
    <property type="match status" value="1"/>
</dbReference>
<name>A0A3B3XCP0_9TELE</name>
<dbReference type="InterPro" id="IPR052805">
    <property type="entry name" value="GEF_Ubiquitin-Prot_Reg"/>
</dbReference>
<dbReference type="Pfam" id="PF12937">
    <property type="entry name" value="F-box-like"/>
    <property type="match status" value="1"/>
</dbReference>
<dbReference type="PROSITE" id="PS50181">
    <property type="entry name" value="FBOX"/>
    <property type="match status" value="1"/>
</dbReference>
<keyword evidence="4" id="KW-1185">Reference proteome</keyword>
<feature type="compositionally biased region" description="Polar residues" evidence="1">
    <location>
        <begin position="210"/>
        <end position="224"/>
    </location>
</feature>
<feature type="region of interest" description="Disordered" evidence="1">
    <location>
        <begin position="209"/>
        <end position="251"/>
    </location>
</feature>
<reference evidence="3" key="2">
    <citation type="submission" date="2025-09" db="UniProtKB">
        <authorList>
            <consortium name="Ensembl"/>
        </authorList>
    </citation>
    <scope>IDENTIFICATION</scope>
</reference>
<dbReference type="InterPro" id="IPR001810">
    <property type="entry name" value="F-box_dom"/>
</dbReference>
<dbReference type="Ensembl" id="ENSPMET00000031927.1">
    <property type="protein sequence ID" value="ENSPMEP00000012734.1"/>
    <property type="gene ID" value="ENSPMEG00000000325.1"/>
</dbReference>
<dbReference type="Proteomes" id="UP000261480">
    <property type="component" value="Unplaced"/>
</dbReference>
<evidence type="ECO:0000313" key="4">
    <source>
        <dbReference type="Proteomes" id="UP000261480"/>
    </source>
</evidence>
<evidence type="ECO:0000313" key="3">
    <source>
        <dbReference type="Ensembl" id="ENSPMEP00000012734.1"/>
    </source>
</evidence>
<dbReference type="Gene3D" id="1.20.1280.50">
    <property type="match status" value="1"/>
</dbReference>
<evidence type="ECO:0000256" key="1">
    <source>
        <dbReference type="SAM" id="MobiDB-lite"/>
    </source>
</evidence>
<feature type="domain" description="F-box" evidence="2">
    <location>
        <begin position="122"/>
        <end position="168"/>
    </location>
</feature>
<dbReference type="InterPro" id="IPR036047">
    <property type="entry name" value="F-box-like_dom_sf"/>
</dbReference>
<protein>
    <recommendedName>
        <fullName evidence="2">F-box domain-containing protein</fullName>
    </recommendedName>
</protein>
<organism evidence="3 4">
    <name type="scientific">Poecilia mexicana</name>
    <dbReference type="NCBI Taxonomy" id="48701"/>
    <lineage>
        <taxon>Eukaryota</taxon>
        <taxon>Metazoa</taxon>
        <taxon>Chordata</taxon>
        <taxon>Craniata</taxon>
        <taxon>Vertebrata</taxon>
        <taxon>Euteleostomi</taxon>
        <taxon>Actinopterygii</taxon>
        <taxon>Neopterygii</taxon>
        <taxon>Teleostei</taxon>
        <taxon>Neoteleostei</taxon>
        <taxon>Acanthomorphata</taxon>
        <taxon>Ovalentaria</taxon>
        <taxon>Atherinomorphae</taxon>
        <taxon>Cyprinodontiformes</taxon>
        <taxon>Poeciliidae</taxon>
        <taxon>Poeciliinae</taxon>
        <taxon>Poecilia</taxon>
    </lineage>
</organism>
<proteinExistence type="predicted"/>
<dbReference type="AlphaFoldDB" id="A0A3B3XCP0"/>